<dbReference type="GO" id="GO:0005886">
    <property type="term" value="C:plasma membrane"/>
    <property type="evidence" value="ECO:0007669"/>
    <property type="project" value="UniProtKB-SubCell"/>
</dbReference>
<dbReference type="InParanoid" id="B0WGY5"/>
<evidence type="ECO:0000256" key="7">
    <source>
        <dbReference type="SAM" id="Phobius"/>
    </source>
</evidence>
<dbReference type="InterPro" id="IPR051163">
    <property type="entry name" value="Sodium:Solute_Symporter_SSF"/>
</dbReference>
<reference evidence="9" key="2">
    <citation type="submission" date="2021-02" db="UniProtKB">
        <authorList>
            <consortium name="EnsemblMetazoa"/>
        </authorList>
    </citation>
    <scope>IDENTIFICATION</scope>
    <source>
        <strain evidence="9">JHB</strain>
    </source>
</reference>
<organism>
    <name type="scientific">Culex quinquefasciatus</name>
    <name type="common">Southern house mosquito</name>
    <name type="synonym">Culex pungens</name>
    <dbReference type="NCBI Taxonomy" id="7176"/>
    <lineage>
        <taxon>Eukaryota</taxon>
        <taxon>Metazoa</taxon>
        <taxon>Ecdysozoa</taxon>
        <taxon>Arthropoda</taxon>
        <taxon>Hexapoda</taxon>
        <taxon>Insecta</taxon>
        <taxon>Pterygota</taxon>
        <taxon>Neoptera</taxon>
        <taxon>Endopterygota</taxon>
        <taxon>Diptera</taxon>
        <taxon>Nematocera</taxon>
        <taxon>Culicoidea</taxon>
        <taxon>Culicidae</taxon>
        <taxon>Culicinae</taxon>
        <taxon>Culicini</taxon>
        <taxon>Culex</taxon>
        <taxon>Culex</taxon>
    </lineage>
</organism>
<feature type="transmembrane region" description="Helical" evidence="7">
    <location>
        <begin position="58"/>
        <end position="76"/>
    </location>
</feature>
<dbReference type="EMBL" id="DS231931">
    <property type="protein sequence ID" value="EDS27310.1"/>
    <property type="molecule type" value="Genomic_DNA"/>
</dbReference>
<evidence type="ECO:0000313" key="10">
    <source>
        <dbReference type="Proteomes" id="UP000002320"/>
    </source>
</evidence>
<evidence type="ECO:0000256" key="6">
    <source>
        <dbReference type="ARBA" id="ARBA00023201"/>
    </source>
</evidence>
<keyword evidence="7" id="KW-0472">Membrane</keyword>
<keyword evidence="5" id="KW-0406">Ion transport</keyword>
<proteinExistence type="predicted"/>
<gene>
    <name evidence="9" type="primary">6038136</name>
    <name evidence="8" type="ORF">CpipJ_CPIJ006086</name>
</gene>
<evidence type="ECO:0000256" key="2">
    <source>
        <dbReference type="ARBA" id="ARBA00022448"/>
    </source>
</evidence>
<dbReference type="PANTHER" id="PTHR42985:SF46">
    <property type="entry name" value="FI02923P-RELATED"/>
    <property type="match status" value="1"/>
</dbReference>
<keyword evidence="4" id="KW-0915">Sodium</keyword>
<accession>B0WGY5</accession>
<dbReference type="VEuPathDB" id="VectorBase:CQUJHB018033"/>
<keyword evidence="6" id="KW-0739">Sodium transport</keyword>
<dbReference type="PANTHER" id="PTHR42985">
    <property type="entry name" value="SODIUM-COUPLED MONOCARBOXYLATE TRANSPORTER"/>
    <property type="match status" value="1"/>
</dbReference>
<keyword evidence="10" id="KW-1185">Reference proteome</keyword>
<evidence type="ECO:0000256" key="5">
    <source>
        <dbReference type="ARBA" id="ARBA00023065"/>
    </source>
</evidence>
<reference evidence="8" key="1">
    <citation type="submission" date="2007-03" db="EMBL/GenBank/DDBJ databases">
        <title>Annotation of Culex pipiens quinquefasciatus.</title>
        <authorList>
            <consortium name="The Broad Institute Genome Sequencing Platform"/>
            <person name="Atkinson P.W."/>
            <person name="Hemingway J."/>
            <person name="Christensen B.M."/>
            <person name="Higgs S."/>
            <person name="Kodira C."/>
            <person name="Hannick L."/>
            <person name="Megy K."/>
            <person name="O'Leary S."/>
            <person name="Pearson M."/>
            <person name="Haas B.J."/>
            <person name="Mauceli E."/>
            <person name="Wortman J.R."/>
            <person name="Lee N.H."/>
            <person name="Guigo R."/>
            <person name="Stanke M."/>
            <person name="Alvarado L."/>
            <person name="Amedeo P."/>
            <person name="Antoine C.H."/>
            <person name="Arensburger P."/>
            <person name="Bidwell S.L."/>
            <person name="Crawford M."/>
            <person name="Camaro F."/>
            <person name="Devon K."/>
            <person name="Engels R."/>
            <person name="Hammond M."/>
            <person name="Howarth C."/>
            <person name="Koehrsen M."/>
            <person name="Lawson D."/>
            <person name="Montgomery P."/>
            <person name="Nene V."/>
            <person name="Nusbaum C."/>
            <person name="Puiu D."/>
            <person name="Romero-Severson J."/>
            <person name="Severson D.W."/>
            <person name="Shumway M."/>
            <person name="Sisk P."/>
            <person name="Stolte C."/>
            <person name="Zeng Q."/>
            <person name="Eisenstadt E."/>
            <person name="Fraser-Liggett C."/>
            <person name="Strausberg R."/>
            <person name="Galagan J."/>
            <person name="Birren B."/>
            <person name="Collins F.H."/>
        </authorList>
    </citation>
    <scope>NUCLEOTIDE SEQUENCE [LARGE SCALE GENOMIC DNA]</scope>
    <source>
        <strain evidence="8">JHB</strain>
    </source>
</reference>
<dbReference type="AlphaFoldDB" id="B0WGY5"/>
<evidence type="ECO:0000256" key="4">
    <source>
        <dbReference type="ARBA" id="ARBA00023053"/>
    </source>
</evidence>
<keyword evidence="2" id="KW-0813">Transport</keyword>
<dbReference type="VEuPathDB" id="VectorBase:CPIJ006086"/>
<dbReference type="KEGG" id="cqu:CpipJ_CPIJ006086"/>
<dbReference type="GO" id="GO:0006814">
    <property type="term" value="P:sodium ion transport"/>
    <property type="evidence" value="ECO:0007669"/>
    <property type="project" value="UniProtKB-KW"/>
</dbReference>
<dbReference type="InterPro" id="IPR001734">
    <property type="entry name" value="Na/solute_symporter"/>
</dbReference>
<evidence type="ECO:0000256" key="3">
    <source>
        <dbReference type="ARBA" id="ARBA00022475"/>
    </source>
</evidence>
<keyword evidence="7" id="KW-1133">Transmembrane helix</keyword>
<dbReference type="GO" id="GO:0015293">
    <property type="term" value="F:symporter activity"/>
    <property type="evidence" value="ECO:0007669"/>
    <property type="project" value="TreeGrafter"/>
</dbReference>
<dbReference type="Proteomes" id="UP000002320">
    <property type="component" value="Unassembled WGS sequence"/>
</dbReference>
<evidence type="ECO:0000256" key="1">
    <source>
        <dbReference type="ARBA" id="ARBA00004651"/>
    </source>
</evidence>
<dbReference type="HOGENOM" id="CLU_1788732_0_0_1"/>
<dbReference type="eggNOG" id="KOG2349">
    <property type="taxonomic scope" value="Eukaryota"/>
</dbReference>
<keyword evidence="7" id="KW-0812">Transmembrane</keyword>
<dbReference type="EnsemblMetazoa" id="CPIJ006086-RA">
    <property type="protein sequence ID" value="CPIJ006086-PA"/>
    <property type="gene ID" value="CPIJ006086"/>
</dbReference>
<comment type="subcellular location">
    <subcellularLocation>
        <location evidence="1">Cell membrane</location>
        <topology evidence="1">Multi-pass membrane protein</topology>
    </subcellularLocation>
</comment>
<sequence>MVKSITENPYGAFSTEDYSVFVVMLSISAGIGIYFGFFQGKKNQTTEDYLLGGRKMKIFPIAVSLIASFTALTTVAHGDDITELLSPGSLPRAIIFGGFSVESLPAGPTYGSRSRGIAHAARPFAQSRQMAHRGVRKRQWGWNSE</sequence>
<name>B0WGY5_CULQU</name>
<feature type="transmembrane region" description="Helical" evidence="7">
    <location>
        <begin position="18"/>
        <end position="37"/>
    </location>
</feature>
<dbReference type="OrthoDB" id="6132759at2759"/>
<dbReference type="STRING" id="7176.B0WGY5"/>
<keyword evidence="3" id="KW-1003">Cell membrane</keyword>
<evidence type="ECO:0000313" key="8">
    <source>
        <dbReference type="EMBL" id="EDS27310.1"/>
    </source>
</evidence>
<protein>
    <submittedName>
        <fullName evidence="8 9">Sodium/solute symporter</fullName>
    </submittedName>
</protein>
<dbReference type="PROSITE" id="PS50283">
    <property type="entry name" value="NA_SOLUT_SYMP_3"/>
    <property type="match status" value="1"/>
</dbReference>
<evidence type="ECO:0000313" key="9">
    <source>
        <dbReference type="EnsemblMetazoa" id="CPIJ006086-PA"/>
    </source>
</evidence>